<protein>
    <recommendedName>
        <fullName evidence="1">Glycine zipper domain-containing protein</fullName>
    </recommendedName>
</protein>
<keyword evidence="3" id="KW-1185">Reference proteome</keyword>
<dbReference type="Pfam" id="PF13488">
    <property type="entry name" value="Gly-zipper_Omp"/>
    <property type="match status" value="1"/>
</dbReference>
<dbReference type="EMBL" id="QNRR01000022">
    <property type="protein sequence ID" value="RBP35374.1"/>
    <property type="molecule type" value="Genomic_DNA"/>
</dbReference>
<evidence type="ECO:0000313" key="2">
    <source>
        <dbReference type="EMBL" id="RBP35374.1"/>
    </source>
</evidence>
<organism evidence="2 3">
    <name type="scientific">Roseimicrobium gellanilyticum</name>
    <dbReference type="NCBI Taxonomy" id="748857"/>
    <lineage>
        <taxon>Bacteria</taxon>
        <taxon>Pseudomonadati</taxon>
        <taxon>Verrucomicrobiota</taxon>
        <taxon>Verrucomicrobiia</taxon>
        <taxon>Verrucomicrobiales</taxon>
        <taxon>Verrucomicrobiaceae</taxon>
        <taxon>Roseimicrobium</taxon>
    </lineage>
</organism>
<proteinExistence type="predicted"/>
<dbReference type="RefSeq" id="WP_113962368.1">
    <property type="nucleotide sequence ID" value="NZ_QNRR01000022.1"/>
</dbReference>
<dbReference type="InterPro" id="IPR039567">
    <property type="entry name" value="Gly-zipper"/>
</dbReference>
<gene>
    <name evidence="2" type="ORF">DES53_12241</name>
</gene>
<comment type="caution">
    <text evidence="2">The sequence shown here is derived from an EMBL/GenBank/DDBJ whole genome shotgun (WGS) entry which is preliminary data.</text>
</comment>
<name>A0A366H0Z7_9BACT</name>
<accession>A0A366H0Z7</accession>
<dbReference type="Proteomes" id="UP000253426">
    <property type="component" value="Unassembled WGS sequence"/>
</dbReference>
<evidence type="ECO:0000259" key="1">
    <source>
        <dbReference type="Pfam" id="PF13488"/>
    </source>
</evidence>
<dbReference type="AlphaFoldDB" id="A0A366H0Z7"/>
<feature type="domain" description="Glycine zipper" evidence="1">
    <location>
        <begin position="36"/>
        <end position="71"/>
    </location>
</feature>
<sequence>MKTSTWIRLLGALLILIECVSCVAPHPSPVVRGRRRGGVAGAAIGGAVNGWEGAAAGALIGGTVGGMTGRARRSYYTGTPYYAPARSPYGMGYY</sequence>
<evidence type="ECO:0000313" key="3">
    <source>
        <dbReference type="Proteomes" id="UP000253426"/>
    </source>
</evidence>
<reference evidence="2 3" key="1">
    <citation type="submission" date="2018-06" db="EMBL/GenBank/DDBJ databases">
        <title>Genomic Encyclopedia of Type Strains, Phase IV (KMG-IV): sequencing the most valuable type-strain genomes for metagenomic binning, comparative biology and taxonomic classification.</title>
        <authorList>
            <person name="Goeker M."/>
        </authorList>
    </citation>
    <scope>NUCLEOTIDE SEQUENCE [LARGE SCALE GENOMIC DNA]</scope>
    <source>
        <strain evidence="2 3">DSM 25532</strain>
    </source>
</reference>